<name>A0AAW6CHG9_FLAPL</name>
<dbReference type="Proteomes" id="UP001211173">
    <property type="component" value="Unassembled WGS sequence"/>
</dbReference>
<sequence length="65" mass="7502">MLTEKGKKILEKAEDVILRKFDECLSSQEPITDATFESLMDGVRVLDRIRRMNDQQVSQSERSEG</sequence>
<gene>
    <name evidence="1" type="ORF">PNE06_15365</name>
</gene>
<evidence type="ECO:0000313" key="1">
    <source>
        <dbReference type="EMBL" id="MDB7934462.1"/>
    </source>
</evidence>
<dbReference type="RefSeq" id="WP_195384087.1">
    <property type="nucleotide sequence ID" value="NZ_JADMVZ010000013.1"/>
</dbReference>
<evidence type="ECO:0000313" key="2">
    <source>
        <dbReference type="Proteomes" id="UP001211173"/>
    </source>
</evidence>
<dbReference type="AlphaFoldDB" id="A0AAW6CHG9"/>
<evidence type="ECO:0008006" key="3">
    <source>
        <dbReference type="Google" id="ProtNLM"/>
    </source>
</evidence>
<accession>A0AAW6CHG9</accession>
<dbReference type="EMBL" id="JAQLWV010000025">
    <property type="protein sequence ID" value="MDB7934462.1"/>
    <property type="molecule type" value="Genomic_DNA"/>
</dbReference>
<reference evidence="1" key="1">
    <citation type="submission" date="2023-01" db="EMBL/GenBank/DDBJ databases">
        <title>Human gut microbiome strain richness.</title>
        <authorList>
            <person name="Chen-Liaw A."/>
        </authorList>
    </citation>
    <scope>NUCLEOTIDE SEQUENCE</scope>
    <source>
        <strain evidence="1">1001287st1_F4_1001285I_161205</strain>
    </source>
</reference>
<protein>
    <recommendedName>
        <fullName evidence="3">MarR family transcriptional regulator</fullName>
    </recommendedName>
</protein>
<comment type="caution">
    <text evidence="1">The sequence shown here is derived from an EMBL/GenBank/DDBJ whole genome shotgun (WGS) entry which is preliminary data.</text>
</comment>
<organism evidence="1 2">
    <name type="scientific">Flavonifractor plautii</name>
    <name type="common">Fusobacterium plautii</name>
    <dbReference type="NCBI Taxonomy" id="292800"/>
    <lineage>
        <taxon>Bacteria</taxon>
        <taxon>Bacillati</taxon>
        <taxon>Bacillota</taxon>
        <taxon>Clostridia</taxon>
        <taxon>Eubacteriales</taxon>
        <taxon>Oscillospiraceae</taxon>
        <taxon>Flavonifractor</taxon>
    </lineage>
</organism>
<proteinExistence type="predicted"/>